<dbReference type="Pfam" id="PF02365">
    <property type="entry name" value="NAM"/>
    <property type="match status" value="1"/>
</dbReference>
<dbReference type="PANTHER" id="PTHR31719:SF201">
    <property type="entry name" value="NAC TRANSCRIPTION FACTOR 47"/>
    <property type="match status" value="1"/>
</dbReference>
<evidence type="ECO:0000313" key="9">
    <source>
        <dbReference type="Proteomes" id="UP001341281"/>
    </source>
</evidence>
<evidence type="ECO:0000256" key="1">
    <source>
        <dbReference type="ARBA" id="ARBA00004123"/>
    </source>
</evidence>
<feature type="domain" description="NAC" evidence="7">
    <location>
        <begin position="9"/>
        <end position="169"/>
    </location>
</feature>
<keyword evidence="9" id="KW-1185">Reference proteome</keyword>
<dbReference type="SUPFAM" id="SSF101941">
    <property type="entry name" value="NAC domain"/>
    <property type="match status" value="1"/>
</dbReference>
<name>A0AAQ3PWC0_PASNO</name>
<dbReference type="PROSITE" id="PS51005">
    <property type="entry name" value="NAC"/>
    <property type="match status" value="1"/>
</dbReference>
<evidence type="ECO:0000313" key="8">
    <source>
        <dbReference type="EMBL" id="WVZ56784.1"/>
    </source>
</evidence>
<dbReference type="AlphaFoldDB" id="A0AAQ3PWC0"/>
<sequence>MIMANPDMLPPGFRFHPTDEELILHYLRNRAANAPCPVSIIADVDIYKFDPWELPSRAAYGDKEWYFFSPRDRKYPNGIRPNRAAGSGYWKATGTDKPIHSSATGESVGVKKALVFYKGRPPKGTKTNWIMHEYRLAADAHAAHTYRPMKFRNASMRLDDWVLCRIYKKASHASPMAVPPLSDHELDEPCGGGFDDNPYAASSAAMLVQGAYPGLQAMAGGGTQRMPRIPSITELFNDPSLAHFFEDAGAPADMARLDQQQQQHAPLLGLPVTSQLLVNNGLPGLQIPQMDSSASTPPVAGDGPAGKRKRSETSASALSSQATSAAKKPNGSCFGATFQIGNGLQGSLLGPQMLHAPF</sequence>
<keyword evidence="5" id="KW-0539">Nucleus</keyword>
<dbReference type="InterPro" id="IPR003441">
    <property type="entry name" value="NAC-dom"/>
</dbReference>
<dbReference type="Proteomes" id="UP001341281">
    <property type="component" value="Chromosome 02"/>
</dbReference>
<dbReference type="GO" id="GO:0006355">
    <property type="term" value="P:regulation of DNA-templated transcription"/>
    <property type="evidence" value="ECO:0007669"/>
    <property type="project" value="InterPro"/>
</dbReference>
<keyword evidence="4" id="KW-0804">Transcription</keyword>
<dbReference type="GO" id="GO:0005634">
    <property type="term" value="C:nucleus"/>
    <property type="evidence" value="ECO:0007669"/>
    <property type="project" value="UniProtKB-SubCell"/>
</dbReference>
<evidence type="ECO:0000256" key="3">
    <source>
        <dbReference type="ARBA" id="ARBA00023125"/>
    </source>
</evidence>
<feature type="region of interest" description="Disordered" evidence="6">
    <location>
        <begin position="287"/>
        <end position="329"/>
    </location>
</feature>
<dbReference type="GO" id="GO:0048608">
    <property type="term" value="P:reproductive structure development"/>
    <property type="evidence" value="ECO:0007669"/>
    <property type="project" value="UniProtKB-ARBA"/>
</dbReference>
<organism evidence="8 9">
    <name type="scientific">Paspalum notatum var. saurae</name>
    <dbReference type="NCBI Taxonomy" id="547442"/>
    <lineage>
        <taxon>Eukaryota</taxon>
        <taxon>Viridiplantae</taxon>
        <taxon>Streptophyta</taxon>
        <taxon>Embryophyta</taxon>
        <taxon>Tracheophyta</taxon>
        <taxon>Spermatophyta</taxon>
        <taxon>Magnoliopsida</taxon>
        <taxon>Liliopsida</taxon>
        <taxon>Poales</taxon>
        <taxon>Poaceae</taxon>
        <taxon>PACMAD clade</taxon>
        <taxon>Panicoideae</taxon>
        <taxon>Andropogonodae</taxon>
        <taxon>Paspaleae</taxon>
        <taxon>Paspalinae</taxon>
        <taxon>Paspalum</taxon>
    </lineage>
</organism>
<dbReference type="GO" id="GO:0009791">
    <property type="term" value="P:post-embryonic development"/>
    <property type="evidence" value="ECO:0007669"/>
    <property type="project" value="UniProtKB-ARBA"/>
</dbReference>
<feature type="compositionally biased region" description="Low complexity" evidence="6">
    <location>
        <begin position="314"/>
        <end position="326"/>
    </location>
</feature>
<evidence type="ECO:0000256" key="6">
    <source>
        <dbReference type="SAM" id="MobiDB-lite"/>
    </source>
</evidence>
<accession>A0AAQ3PWC0</accession>
<dbReference type="GO" id="GO:0003677">
    <property type="term" value="F:DNA binding"/>
    <property type="evidence" value="ECO:0007669"/>
    <property type="project" value="UniProtKB-KW"/>
</dbReference>
<dbReference type="PANTHER" id="PTHR31719">
    <property type="entry name" value="NAC TRANSCRIPTION FACTOR 56"/>
    <property type="match status" value="1"/>
</dbReference>
<evidence type="ECO:0000256" key="2">
    <source>
        <dbReference type="ARBA" id="ARBA00023015"/>
    </source>
</evidence>
<dbReference type="InterPro" id="IPR036093">
    <property type="entry name" value="NAC_dom_sf"/>
</dbReference>
<reference evidence="8 9" key="1">
    <citation type="submission" date="2024-02" db="EMBL/GenBank/DDBJ databases">
        <title>High-quality chromosome-scale genome assembly of Pensacola bahiagrass (Paspalum notatum Flugge var. saurae).</title>
        <authorList>
            <person name="Vega J.M."/>
            <person name="Podio M."/>
            <person name="Orjuela J."/>
            <person name="Siena L.A."/>
            <person name="Pessino S.C."/>
            <person name="Combes M.C."/>
            <person name="Mariac C."/>
            <person name="Albertini E."/>
            <person name="Pupilli F."/>
            <person name="Ortiz J.P.A."/>
            <person name="Leblanc O."/>
        </authorList>
    </citation>
    <scope>NUCLEOTIDE SEQUENCE [LARGE SCALE GENOMIC DNA]</scope>
    <source>
        <strain evidence="8">R1</strain>
        <tissue evidence="8">Leaf</tissue>
    </source>
</reference>
<evidence type="ECO:0000256" key="4">
    <source>
        <dbReference type="ARBA" id="ARBA00023163"/>
    </source>
</evidence>
<proteinExistence type="predicted"/>
<comment type="subcellular location">
    <subcellularLocation>
        <location evidence="1">Nucleus</location>
    </subcellularLocation>
</comment>
<dbReference type="Gene3D" id="2.170.150.80">
    <property type="entry name" value="NAC domain"/>
    <property type="match status" value="1"/>
</dbReference>
<keyword evidence="3" id="KW-0238">DNA-binding</keyword>
<evidence type="ECO:0000259" key="7">
    <source>
        <dbReference type="PROSITE" id="PS51005"/>
    </source>
</evidence>
<dbReference type="FunFam" id="2.170.150.80:FF:000005">
    <property type="entry name" value="NAC transcription factor 56"/>
    <property type="match status" value="1"/>
</dbReference>
<dbReference type="EMBL" id="CP144746">
    <property type="protein sequence ID" value="WVZ56784.1"/>
    <property type="molecule type" value="Genomic_DNA"/>
</dbReference>
<gene>
    <name evidence="8" type="ORF">U9M48_007266</name>
</gene>
<keyword evidence="2" id="KW-0805">Transcription regulation</keyword>
<evidence type="ECO:0000256" key="5">
    <source>
        <dbReference type="ARBA" id="ARBA00023242"/>
    </source>
</evidence>
<protein>
    <recommendedName>
        <fullName evidence="7">NAC domain-containing protein</fullName>
    </recommendedName>
</protein>